<keyword evidence="1" id="KW-0732">Signal</keyword>
<protein>
    <submittedName>
        <fullName evidence="2">Uncharacterized protein</fullName>
    </submittedName>
</protein>
<proteinExistence type="predicted"/>
<dbReference type="AlphaFoldDB" id="A0A317WR91"/>
<dbReference type="GeneID" id="37069669"/>
<dbReference type="VEuPathDB" id="FungiDB:BO70DRAFT_417851"/>
<dbReference type="Proteomes" id="UP000247233">
    <property type="component" value="Unassembled WGS sequence"/>
</dbReference>
<feature type="signal peptide" evidence="1">
    <location>
        <begin position="1"/>
        <end position="19"/>
    </location>
</feature>
<dbReference type="RefSeq" id="XP_025402150.1">
    <property type="nucleotide sequence ID" value="XM_025547432.1"/>
</dbReference>
<dbReference type="OrthoDB" id="4416294at2759"/>
<evidence type="ECO:0000313" key="3">
    <source>
        <dbReference type="Proteomes" id="UP000247233"/>
    </source>
</evidence>
<accession>A0A317WR91</accession>
<keyword evidence="3" id="KW-1185">Reference proteome</keyword>
<sequence>MRVFPILLYWFCCVIVGKAADTAGLYEALFYFYAYRIEYAAFSSAEDRYIGTHCVSASGGLCTFNEFIESWSNKNYLPKVYLAAGDTVYPAVEGADTVFAEMEWPGSYIISKLYRDATKWNYEHMLAAITNRVQAAKGVMTVDSVLLQNSRRALEIAQINRWNENLPRTQESFQERFEGVTLYDKTVKVADGTVKVIDWDKTATEQSKVSKSSSKDLLKRYKKWAGSNKASEYLHHQNIMRNVVTYRNVLGCGSSCSAVAQKFKDLS</sequence>
<organism evidence="2 3">
    <name type="scientific">Aspergillus heteromorphus CBS 117.55</name>
    <dbReference type="NCBI Taxonomy" id="1448321"/>
    <lineage>
        <taxon>Eukaryota</taxon>
        <taxon>Fungi</taxon>
        <taxon>Dikarya</taxon>
        <taxon>Ascomycota</taxon>
        <taxon>Pezizomycotina</taxon>
        <taxon>Eurotiomycetes</taxon>
        <taxon>Eurotiomycetidae</taxon>
        <taxon>Eurotiales</taxon>
        <taxon>Aspergillaceae</taxon>
        <taxon>Aspergillus</taxon>
        <taxon>Aspergillus subgen. Circumdati</taxon>
    </lineage>
</organism>
<evidence type="ECO:0000313" key="2">
    <source>
        <dbReference type="EMBL" id="PWY88963.1"/>
    </source>
</evidence>
<dbReference type="EMBL" id="MSFL01000004">
    <property type="protein sequence ID" value="PWY88963.1"/>
    <property type="molecule type" value="Genomic_DNA"/>
</dbReference>
<evidence type="ECO:0000256" key="1">
    <source>
        <dbReference type="SAM" id="SignalP"/>
    </source>
</evidence>
<feature type="chain" id="PRO_5016381034" evidence="1">
    <location>
        <begin position="20"/>
        <end position="267"/>
    </location>
</feature>
<name>A0A317WR91_9EURO</name>
<reference evidence="2 3" key="1">
    <citation type="submission" date="2016-12" db="EMBL/GenBank/DDBJ databases">
        <title>The genomes of Aspergillus section Nigri reveals drivers in fungal speciation.</title>
        <authorList>
            <consortium name="DOE Joint Genome Institute"/>
            <person name="Vesth T.C."/>
            <person name="Nybo J."/>
            <person name="Theobald S."/>
            <person name="Brandl J."/>
            <person name="Frisvad J.C."/>
            <person name="Nielsen K.F."/>
            <person name="Lyhne E.K."/>
            <person name="Kogle M.E."/>
            <person name="Kuo A."/>
            <person name="Riley R."/>
            <person name="Clum A."/>
            <person name="Nolan M."/>
            <person name="Lipzen A."/>
            <person name="Salamov A."/>
            <person name="Henrissat B."/>
            <person name="Wiebenga A."/>
            <person name="De Vries R.P."/>
            <person name="Grigoriev I.V."/>
            <person name="Mortensen U.H."/>
            <person name="Andersen M.R."/>
            <person name="Baker S.E."/>
        </authorList>
    </citation>
    <scope>NUCLEOTIDE SEQUENCE [LARGE SCALE GENOMIC DNA]</scope>
    <source>
        <strain evidence="2 3">CBS 117.55</strain>
    </source>
</reference>
<comment type="caution">
    <text evidence="2">The sequence shown here is derived from an EMBL/GenBank/DDBJ whole genome shotgun (WGS) entry which is preliminary data.</text>
</comment>
<gene>
    <name evidence="2" type="ORF">BO70DRAFT_417851</name>
</gene>